<name>A0A5B0R718_PUCGR</name>
<evidence type="ECO:0000313" key="2">
    <source>
        <dbReference type="Proteomes" id="UP000325313"/>
    </source>
</evidence>
<dbReference type="AlphaFoldDB" id="A0A5B0R718"/>
<dbReference type="EMBL" id="VDEP01000241">
    <property type="protein sequence ID" value="KAA1120724.1"/>
    <property type="molecule type" value="Genomic_DNA"/>
</dbReference>
<comment type="caution">
    <text evidence="1">The sequence shown here is derived from an EMBL/GenBank/DDBJ whole genome shotgun (WGS) entry which is preliminary data.</text>
</comment>
<sequence>MPSIKLRGLTSIDRSSRLCWVATPGLVLLATLTLILLSRQSIASNSTPNNYKQETTRSYSSFCDDLFPLMTIDKPHKKKEKITPKKNLYID</sequence>
<organism evidence="1 2">
    <name type="scientific">Puccinia graminis f. sp. tritici</name>
    <dbReference type="NCBI Taxonomy" id="56615"/>
    <lineage>
        <taxon>Eukaryota</taxon>
        <taxon>Fungi</taxon>
        <taxon>Dikarya</taxon>
        <taxon>Basidiomycota</taxon>
        <taxon>Pucciniomycotina</taxon>
        <taxon>Pucciniomycetes</taxon>
        <taxon>Pucciniales</taxon>
        <taxon>Pucciniaceae</taxon>
        <taxon>Puccinia</taxon>
    </lineage>
</organism>
<protein>
    <submittedName>
        <fullName evidence="1">Uncharacterized protein</fullName>
    </submittedName>
</protein>
<accession>A0A5B0R718</accession>
<gene>
    <name evidence="1" type="ORF">PGTUg99_002649</name>
</gene>
<reference evidence="1 2" key="1">
    <citation type="submission" date="2019-05" db="EMBL/GenBank/DDBJ databases">
        <title>Emergence of the Ug99 lineage of the wheat stem rust pathogen through somatic hybridization.</title>
        <authorList>
            <person name="Li F."/>
            <person name="Upadhyaya N.M."/>
            <person name="Sperschneider J."/>
            <person name="Matny O."/>
            <person name="Nguyen-Phuc H."/>
            <person name="Mago R."/>
            <person name="Raley C."/>
            <person name="Miller M.E."/>
            <person name="Silverstein K.A.T."/>
            <person name="Henningsen E."/>
            <person name="Hirsch C.D."/>
            <person name="Visser B."/>
            <person name="Pretorius Z.A."/>
            <person name="Steffenson B.J."/>
            <person name="Schwessinger B."/>
            <person name="Dodds P.N."/>
            <person name="Figueroa M."/>
        </authorList>
    </citation>
    <scope>NUCLEOTIDE SEQUENCE [LARGE SCALE GENOMIC DNA]</scope>
    <source>
        <strain evidence="1 2">Ug99</strain>
    </source>
</reference>
<evidence type="ECO:0000313" key="1">
    <source>
        <dbReference type="EMBL" id="KAA1120724.1"/>
    </source>
</evidence>
<dbReference type="Proteomes" id="UP000325313">
    <property type="component" value="Unassembled WGS sequence"/>
</dbReference>
<proteinExistence type="predicted"/>